<dbReference type="PANTHER" id="PTHR20913:SF7">
    <property type="entry name" value="RE60063P"/>
    <property type="match status" value="1"/>
</dbReference>
<dbReference type="InterPro" id="IPR035969">
    <property type="entry name" value="Rab-GAP_TBC_sf"/>
</dbReference>
<feature type="compositionally biased region" description="Basic and acidic residues" evidence="2">
    <location>
        <begin position="15"/>
        <end position="34"/>
    </location>
</feature>
<accession>A0A1V8T6Z0</accession>
<dbReference type="Gene3D" id="1.10.472.80">
    <property type="entry name" value="Ypt/Rab-GAP domain of gyp1p, domain 3"/>
    <property type="match status" value="1"/>
</dbReference>
<dbReference type="GO" id="GO:0006888">
    <property type="term" value="P:endoplasmic reticulum to Golgi vesicle-mediated transport"/>
    <property type="evidence" value="ECO:0007669"/>
    <property type="project" value="TreeGrafter"/>
</dbReference>
<dbReference type="STRING" id="1507870.A0A1V8T6Z0"/>
<evidence type="ECO:0000313" key="5">
    <source>
        <dbReference type="EMBL" id="OQO07165.1"/>
    </source>
</evidence>
<dbReference type="SMART" id="SM00164">
    <property type="entry name" value="TBC"/>
    <property type="match status" value="1"/>
</dbReference>
<dbReference type="FunFam" id="1.10.472.80:FF:000060">
    <property type="entry name" value="TBC domain protein, putative"/>
    <property type="match status" value="1"/>
</dbReference>
<dbReference type="Pfam" id="PF00566">
    <property type="entry name" value="RabGAP-TBC"/>
    <property type="match status" value="1"/>
</dbReference>
<evidence type="ECO:0000256" key="1">
    <source>
        <dbReference type="ARBA" id="ARBA00022468"/>
    </source>
</evidence>
<dbReference type="InterPro" id="IPR000195">
    <property type="entry name" value="Rab-GAP-TBC_dom"/>
</dbReference>
<dbReference type="Proteomes" id="UP000192596">
    <property type="component" value="Unassembled WGS sequence"/>
</dbReference>
<dbReference type="OrthoDB" id="206700at2759"/>
<reference evidence="6" key="1">
    <citation type="submission" date="2017-03" db="EMBL/GenBank/DDBJ databases">
        <title>Genomes of endolithic fungi from Antarctica.</title>
        <authorList>
            <person name="Coleine C."/>
            <person name="Masonjones S."/>
            <person name="Stajich J.E."/>
        </authorList>
    </citation>
    <scope>NUCLEOTIDE SEQUENCE [LARGE SCALE GENOMIC DNA]</scope>
    <source>
        <strain evidence="6">CCFEE 5527</strain>
    </source>
</reference>
<protein>
    <recommendedName>
        <fullName evidence="4">Rab-GAP TBC domain-containing protein</fullName>
    </recommendedName>
</protein>
<dbReference type="InterPro" id="IPR045913">
    <property type="entry name" value="TBC20/Gyp8-like"/>
</dbReference>
<dbReference type="PROSITE" id="PS50086">
    <property type="entry name" value="TBC_RABGAP"/>
    <property type="match status" value="1"/>
</dbReference>
<comment type="caution">
    <text evidence="5">The sequence shown here is derived from an EMBL/GenBank/DDBJ whole genome shotgun (WGS) entry which is preliminary data.</text>
</comment>
<dbReference type="PANTHER" id="PTHR20913">
    <property type="entry name" value="TBC1 DOMAIN FAMILY MEMBER 20/GTPASE"/>
    <property type="match status" value="1"/>
</dbReference>
<evidence type="ECO:0000313" key="6">
    <source>
        <dbReference type="Proteomes" id="UP000192596"/>
    </source>
</evidence>
<dbReference type="GO" id="GO:0005789">
    <property type="term" value="C:endoplasmic reticulum membrane"/>
    <property type="evidence" value="ECO:0007669"/>
    <property type="project" value="TreeGrafter"/>
</dbReference>
<keyword evidence="3" id="KW-0472">Membrane</keyword>
<dbReference type="Gene3D" id="1.10.8.1310">
    <property type="match status" value="1"/>
</dbReference>
<name>A0A1V8T6Z0_9PEZI</name>
<dbReference type="FunCoup" id="A0A1V8T6Z0">
    <property type="interactions" value="114"/>
</dbReference>
<keyword evidence="6" id="KW-1185">Reference proteome</keyword>
<feature type="transmembrane region" description="Helical" evidence="3">
    <location>
        <begin position="400"/>
        <end position="417"/>
    </location>
</feature>
<keyword evidence="3" id="KW-1133">Transmembrane helix</keyword>
<keyword evidence="1" id="KW-0343">GTPase activation</keyword>
<organism evidence="5 6">
    <name type="scientific">Cryoendolithus antarcticus</name>
    <dbReference type="NCBI Taxonomy" id="1507870"/>
    <lineage>
        <taxon>Eukaryota</taxon>
        <taxon>Fungi</taxon>
        <taxon>Dikarya</taxon>
        <taxon>Ascomycota</taxon>
        <taxon>Pezizomycotina</taxon>
        <taxon>Dothideomycetes</taxon>
        <taxon>Dothideomycetidae</taxon>
        <taxon>Cladosporiales</taxon>
        <taxon>Cladosporiaceae</taxon>
        <taxon>Cryoendolithus</taxon>
    </lineage>
</organism>
<proteinExistence type="predicted"/>
<dbReference type="GO" id="GO:0005096">
    <property type="term" value="F:GTPase activator activity"/>
    <property type="evidence" value="ECO:0007669"/>
    <property type="project" value="UniProtKB-KW"/>
</dbReference>
<evidence type="ECO:0000256" key="2">
    <source>
        <dbReference type="SAM" id="MobiDB-lite"/>
    </source>
</evidence>
<keyword evidence="3" id="KW-0812">Transmembrane</keyword>
<gene>
    <name evidence="5" type="ORF">B0A48_07733</name>
</gene>
<dbReference type="AlphaFoldDB" id="A0A1V8T6Z0"/>
<dbReference type="InParanoid" id="A0A1V8T6Z0"/>
<evidence type="ECO:0000256" key="3">
    <source>
        <dbReference type="SAM" id="Phobius"/>
    </source>
</evidence>
<dbReference type="FunFam" id="1.10.8.1310:FF:000001">
    <property type="entry name" value="TBC1 domain family, member 20"/>
    <property type="match status" value="1"/>
</dbReference>
<dbReference type="EMBL" id="NAJO01000015">
    <property type="protein sequence ID" value="OQO07165.1"/>
    <property type="molecule type" value="Genomic_DNA"/>
</dbReference>
<evidence type="ECO:0000259" key="4">
    <source>
        <dbReference type="PROSITE" id="PS50086"/>
    </source>
</evidence>
<feature type="region of interest" description="Disordered" evidence="2">
    <location>
        <begin position="1"/>
        <end position="38"/>
    </location>
</feature>
<sequence length="445" mass="49836">MATIADDSDLGTRANRSDNRDDCPRAELEPKSSVDIDVPPLEQSWRKLPLSEAEQAKVQAILEACRDHDLFALRSLAVSPGGLIEDEVRRTAWPVLLGVNNQTTGSDVEAAPSWEDLPPHREEGQVDLDVNRSFVYYPVEESDARLDLRKAELSCIIKATLRRHPILCYFQGYHDIVQVLLLVLGANAAPAAAARLSLLRIRDFMLPTMSGALSHLQLLPSILRAADAELYEHLSQTAPFYFALPATLTLYAHDIQEYGDIARLFDFLLASEAVVSIYLYAVIVVSRKKELLELEADEHDMLHSILSKLPKPLDLDLLIGNAAKLFENHPPARLRSWTWFSISGNSVLKTTSNLTKLASQTLLDGERYFKRHAAEIQAYDSRKKTIARANFVVRRYRRPAVAIMTTFVVAFLALYLSRGGASIDILTRPLLILRAKAWAYLRAVI</sequence>
<feature type="domain" description="Rab-GAP TBC" evidence="4">
    <location>
        <begin position="83"/>
        <end position="272"/>
    </location>
</feature>
<dbReference type="SUPFAM" id="SSF47923">
    <property type="entry name" value="Ypt/Rab-GAP domain of gyp1p"/>
    <property type="match status" value="2"/>
</dbReference>